<gene>
    <name evidence="1" type="ORF">F2Y61_25200</name>
</gene>
<feature type="non-terminal residue" evidence="1">
    <location>
        <position position="425"/>
    </location>
</feature>
<dbReference type="SUPFAM" id="SSF52058">
    <property type="entry name" value="L domain-like"/>
    <property type="match status" value="1"/>
</dbReference>
<proteinExistence type="predicted"/>
<reference evidence="1 2" key="1">
    <citation type="journal article" date="2019" name="Nat. Med.">
        <title>A library of human gut bacterial isolates paired with longitudinal multiomics data enables mechanistic microbiome research.</title>
        <authorList>
            <person name="Poyet M."/>
            <person name="Groussin M."/>
            <person name="Gibbons S.M."/>
            <person name="Avila-Pacheco J."/>
            <person name="Jiang X."/>
            <person name="Kearney S.M."/>
            <person name="Perrotta A.R."/>
            <person name="Berdy B."/>
            <person name="Zhao S."/>
            <person name="Lieberman T.D."/>
            <person name="Swanson P.K."/>
            <person name="Smith M."/>
            <person name="Roesemann S."/>
            <person name="Alexander J.E."/>
            <person name="Rich S.A."/>
            <person name="Livny J."/>
            <person name="Vlamakis H."/>
            <person name="Clish C."/>
            <person name="Bullock K."/>
            <person name="Deik A."/>
            <person name="Scott J."/>
            <person name="Pierce K.A."/>
            <person name="Xavier R.J."/>
            <person name="Alm E.J."/>
        </authorList>
    </citation>
    <scope>NUCLEOTIDE SEQUENCE [LARGE SCALE GENOMIC DNA]</scope>
    <source>
        <strain evidence="1 2">BIOML-A5</strain>
    </source>
</reference>
<sequence>YITSDALLDLDANAVESVGASLIVKGSVAQKESATTEAIVFSALKQIGNELTIQYFPKLQGIYLPALESVVGTASFSDMSSIGSLAMTELHSVGGLTIKNCKEISIVELPGLISCGETSVDANKVNKLNIASLKDVLGDMTLSNLLIEELDLSQINFNGNTLTLQCARLNKIVGPETFNGSLLLLPKSCRLTEFTLEGISNIQGDFQCKDYSYVKEFVMPFIRVAGDMTIALNSGSVNAAAEIEFPKLQEIGGTLTLGSNSNANNIAFPSLKKILGSCSVTTTDLKNDIEFTNLESIGTDGADEQIKFEIEATNILCPKLKTINGKFDIATSSFMFGMEVDKVSYPNVESISENLSITCPYSDFGSNGILSIDFSGLKSVKGISISGQGDVTDFSSFKYLFENNVLTGESQWSVRECAYNPTYQD</sequence>
<evidence type="ECO:0000313" key="2">
    <source>
        <dbReference type="Proteomes" id="UP000347681"/>
    </source>
</evidence>
<dbReference type="Proteomes" id="UP000347681">
    <property type="component" value="Unassembled WGS sequence"/>
</dbReference>
<feature type="non-terminal residue" evidence="1">
    <location>
        <position position="1"/>
    </location>
</feature>
<accession>A0A5M5ZLN8</accession>
<name>A0A5M5ZLN8_9BACT</name>
<protein>
    <submittedName>
        <fullName evidence="1">Uncharacterized protein</fullName>
    </submittedName>
</protein>
<organism evidence="1 2">
    <name type="scientific">Phocaeicola dorei</name>
    <dbReference type="NCBI Taxonomy" id="357276"/>
    <lineage>
        <taxon>Bacteria</taxon>
        <taxon>Pseudomonadati</taxon>
        <taxon>Bacteroidota</taxon>
        <taxon>Bacteroidia</taxon>
        <taxon>Bacteroidales</taxon>
        <taxon>Bacteroidaceae</taxon>
        <taxon>Phocaeicola</taxon>
    </lineage>
</organism>
<evidence type="ECO:0000313" key="1">
    <source>
        <dbReference type="EMBL" id="KAA5377516.1"/>
    </source>
</evidence>
<dbReference type="EMBL" id="VVZB01000201">
    <property type="protein sequence ID" value="KAA5377516.1"/>
    <property type="molecule type" value="Genomic_DNA"/>
</dbReference>
<dbReference type="AlphaFoldDB" id="A0A5M5ZLN8"/>
<comment type="caution">
    <text evidence="1">The sequence shown here is derived from an EMBL/GenBank/DDBJ whole genome shotgun (WGS) entry which is preliminary data.</text>
</comment>